<dbReference type="InterPro" id="IPR010982">
    <property type="entry name" value="Lambda_DNA-bd_dom_sf"/>
</dbReference>
<dbReference type="Gene3D" id="1.10.260.40">
    <property type="entry name" value="lambda repressor-like DNA-binding domains"/>
    <property type="match status" value="1"/>
</dbReference>
<dbReference type="Proteomes" id="UP001138961">
    <property type="component" value="Unassembled WGS sequence"/>
</dbReference>
<gene>
    <name evidence="1" type="ORF">LGQ03_07315</name>
</gene>
<sequence>MDIEEKEHLTGFRKNDDGWIARRLVAARTVAGFSQKAFAEHLGIKTTTYATQEKRGRPDMSVLRYLYRNHGIDFNFMLNGDFHHLPPTLQTALFEALASLAPDYDLRTNSR</sequence>
<evidence type="ECO:0000313" key="1">
    <source>
        <dbReference type="EMBL" id="MCB5199045.1"/>
    </source>
</evidence>
<dbReference type="CDD" id="cd00093">
    <property type="entry name" value="HTH_XRE"/>
    <property type="match status" value="1"/>
</dbReference>
<keyword evidence="2" id="KW-1185">Reference proteome</keyword>
<dbReference type="RefSeq" id="WP_226747875.1">
    <property type="nucleotide sequence ID" value="NZ_JAJATZ010000003.1"/>
</dbReference>
<evidence type="ECO:0000313" key="2">
    <source>
        <dbReference type="Proteomes" id="UP001138961"/>
    </source>
</evidence>
<protein>
    <submittedName>
        <fullName evidence="1">Helix-turn-helix domain-containing protein</fullName>
    </submittedName>
</protein>
<dbReference type="InterPro" id="IPR001387">
    <property type="entry name" value="Cro/C1-type_HTH"/>
</dbReference>
<comment type="caution">
    <text evidence="1">The sequence shown here is derived from an EMBL/GenBank/DDBJ whole genome shotgun (WGS) entry which is preliminary data.</text>
</comment>
<proteinExistence type="predicted"/>
<accession>A0ABS8BTH8</accession>
<dbReference type="SUPFAM" id="SSF47413">
    <property type="entry name" value="lambda repressor-like DNA-binding domains"/>
    <property type="match status" value="1"/>
</dbReference>
<dbReference type="EMBL" id="JAJATZ010000003">
    <property type="protein sequence ID" value="MCB5199045.1"/>
    <property type="molecule type" value="Genomic_DNA"/>
</dbReference>
<reference evidence="1" key="1">
    <citation type="submission" date="2021-10" db="EMBL/GenBank/DDBJ databases">
        <title>Loktanella gaetbuli sp. nov., isolated from a tidal flat.</title>
        <authorList>
            <person name="Park S."/>
            <person name="Yoon J.-H."/>
        </authorList>
    </citation>
    <scope>NUCLEOTIDE SEQUENCE</scope>
    <source>
        <strain evidence="1">TSTF-M6</strain>
    </source>
</reference>
<organism evidence="1 2">
    <name type="scientific">Loktanella gaetbuli</name>
    <dbReference type="NCBI Taxonomy" id="2881335"/>
    <lineage>
        <taxon>Bacteria</taxon>
        <taxon>Pseudomonadati</taxon>
        <taxon>Pseudomonadota</taxon>
        <taxon>Alphaproteobacteria</taxon>
        <taxon>Rhodobacterales</taxon>
        <taxon>Roseobacteraceae</taxon>
        <taxon>Loktanella</taxon>
    </lineage>
</organism>
<name>A0ABS8BTH8_9RHOB</name>